<sequence length="494" mass="55309">MMFTQYLNRNLFKAACVAGVTLCLASCKEFVTIDPPASAMVQETVFADARTAVAALQETYSRVNNIYTNGNIPGVPLLNALYPDEYRLTTTNNTLRLIYTLSPDSRDISFNGVWSSAYSAIFRANAVLEGVRKYGASIPATAGEQIMGEALFIRAYTYFLLINIYGDVPLLLTTDYERNRRAARTPQDQVYAQIVADLTDARELMQADYLDFLNVSSTMRLRANSGAADALLSRVYLYTGEWESAERHATTVISNTLTYNLEKIPANAFNIGSKETILAFENNLLNYPRIASSFILNSNPNNSTSSSAIGVLSDTLHNSFEPGDNRARDWVGVFTSGASSFHYASKFKVSTTLQQFFPAIRLAEIYLIRAEARMEQNKFELAIDDVNKIRDRARAEATVDVPDPLPELPYGLTKEEIRIAIEKERFTELFIEGHRWFDLKRWRGLNDAAISRAEEAMPAISTAKGATWQPHLIVLPLPQTEIELNTNLVQNLDY</sequence>
<evidence type="ECO:0000259" key="7">
    <source>
        <dbReference type="Pfam" id="PF14322"/>
    </source>
</evidence>
<protein>
    <submittedName>
        <fullName evidence="8">Membrane protein</fullName>
    </submittedName>
</protein>
<dbReference type="InterPro" id="IPR011990">
    <property type="entry name" value="TPR-like_helical_dom_sf"/>
</dbReference>
<comment type="subcellular location">
    <subcellularLocation>
        <location evidence="1">Cell outer membrane</location>
    </subcellularLocation>
</comment>
<evidence type="ECO:0000256" key="4">
    <source>
        <dbReference type="ARBA" id="ARBA00023136"/>
    </source>
</evidence>
<dbReference type="Proteomes" id="UP000321436">
    <property type="component" value="Unassembled WGS sequence"/>
</dbReference>
<comment type="caution">
    <text evidence="8">The sequence shown here is derived from an EMBL/GenBank/DDBJ whole genome shotgun (WGS) entry which is preliminary data.</text>
</comment>
<evidence type="ECO:0000256" key="1">
    <source>
        <dbReference type="ARBA" id="ARBA00004442"/>
    </source>
</evidence>
<dbReference type="Pfam" id="PF07980">
    <property type="entry name" value="SusD_RagB"/>
    <property type="match status" value="1"/>
</dbReference>
<dbReference type="EMBL" id="BKAU01000010">
    <property type="protein sequence ID" value="GEP98907.1"/>
    <property type="molecule type" value="Genomic_DNA"/>
</dbReference>
<feature type="domain" description="SusD-like N-terminal" evidence="7">
    <location>
        <begin position="104"/>
        <end position="237"/>
    </location>
</feature>
<keyword evidence="9" id="KW-1185">Reference proteome</keyword>
<feature type="domain" description="RagB/SusD" evidence="6">
    <location>
        <begin position="289"/>
        <end position="494"/>
    </location>
</feature>
<organism evidence="8 9">
    <name type="scientific">Chitinophaga cymbidii</name>
    <dbReference type="NCBI Taxonomy" id="1096750"/>
    <lineage>
        <taxon>Bacteria</taxon>
        <taxon>Pseudomonadati</taxon>
        <taxon>Bacteroidota</taxon>
        <taxon>Chitinophagia</taxon>
        <taxon>Chitinophagales</taxon>
        <taxon>Chitinophagaceae</taxon>
        <taxon>Chitinophaga</taxon>
    </lineage>
</organism>
<dbReference type="AlphaFoldDB" id="A0A512RT92"/>
<evidence type="ECO:0000313" key="8">
    <source>
        <dbReference type="EMBL" id="GEP98907.1"/>
    </source>
</evidence>
<dbReference type="InterPro" id="IPR012944">
    <property type="entry name" value="SusD_RagB_dom"/>
</dbReference>
<keyword evidence="3" id="KW-0732">Signal</keyword>
<evidence type="ECO:0000256" key="2">
    <source>
        <dbReference type="ARBA" id="ARBA00006275"/>
    </source>
</evidence>
<comment type="similarity">
    <text evidence="2">Belongs to the SusD family.</text>
</comment>
<proteinExistence type="inferred from homology"/>
<keyword evidence="4" id="KW-0472">Membrane</keyword>
<name>A0A512RT92_9BACT</name>
<evidence type="ECO:0000256" key="5">
    <source>
        <dbReference type="ARBA" id="ARBA00023237"/>
    </source>
</evidence>
<dbReference type="Pfam" id="PF14322">
    <property type="entry name" value="SusD-like_3"/>
    <property type="match status" value="1"/>
</dbReference>
<reference evidence="8 9" key="1">
    <citation type="submission" date="2019-07" db="EMBL/GenBank/DDBJ databases">
        <title>Whole genome shotgun sequence of Chitinophaga cymbidii NBRC 109752.</title>
        <authorList>
            <person name="Hosoyama A."/>
            <person name="Uohara A."/>
            <person name="Ohji S."/>
            <person name="Ichikawa N."/>
        </authorList>
    </citation>
    <scope>NUCLEOTIDE SEQUENCE [LARGE SCALE GENOMIC DNA]</scope>
    <source>
        <strain evidence="8 9">NBRC 109752</strain>
    </source>
</reference>
<dbReference type="RefSeq" id="WP_186831282.1">
    <property type="nucleotide sequence ID" value="NZ_BKAU01000010.1"/>
</dbReference>
<dbReference type="Gene3D" id="1.25.40.390">
    <property type="match status" value="1"/>
</dbReference>
<evidence type="ECO:0000256" key="3">
    <source>
        <dbReference type="ARBA" id="ARBA00022729"/>
    </source>
</evidence>
<dbReference type="GO" id="GO:0009279">
    <property type="term" value="C:cell outer membrane"/>
    <property type="evidence" value="ECO:0007669"/>
    <property type="project" value="UniProtKB-SubCell"/>
</dbReference>
<accession>A0A512RT92</accession>
<evidence type="ECO:0000313" key="9">
    <source>
        <dbReference type="Proteomes" id="UP000321436"/>
    </source>
</evidence>
<gene>
    <name evidence="8" type="ORF">CCY01nite_51670</name>
</gene>
<evidence type="ECO:0000259" key="6">
    <source>
        <dbReference type="Pfam" id="PF07980"/>
    </source>
</evidence>
<dbReference type="InterPro" id="IPR033985">
    <property type="entry name" value="SusD-like_N"/>
</dbReference>
<dbReference type="SUPFAM" id="SSF48452">
    <property type="entry name" value="TPR-like"/>
    <property type="match status" value="1"/>
</dbReference>
<dbReference type="CDD" id="cd08977">
    <property type="entry name" value="SusD"/>
    <property type="match status" value="1"/>
</dbReference>
<keyword evidence="5" id="KW-0998">Cell outer membrane</keyword>